<dbReference type="GO" id="GO:0019441">
    <property type="term" value="P:L-tryptophan catabolic process to kynurenine"/>
    <property type="evidence" value="ECO:0007669"/>
    <property type="project" value="TreeGrafter"/>
</dbReference>
<gene>
    <name evidence="4" type="ORF">B2A_05317</name>
</gene>
<keyword evidence="3" id="KW-0663">Pyridoxal phosphate</keyword>
<reference evidence="4" key="2">
    <citation type="journal article" date="2014" name="ISME J.">
        <title>Microbial stratification in low pH oxic and suboxic macroscopic growths along an acid mine drainage.</title>
        <authorList>
            <person name="Mendez-Garcia C."/>
            <person name="Mesa V."/>
            <person name="Sprenger R.R."/>
            <person name="Richter M."/>
            <person name="Diez M.S."/>
            <person name="Solano J."/>
            <person name="Bargiela R."/>
            <person name="Golyshina O.V."/>
            <person name="Manteca A."/>
            <person name="Ramos J.L."/>
            <person name="Gallego J.R."/>
            <person name="Llorente I."/>
            <person name="Martins Dos Santos V.A."/>
            <person name="Jensen O.N."/>
            <person name="Pelaez A.I."/>
            <person name="Sanchez J."/>
            <person name="Ferrer M."/>
        </authorList>
    </citation>
    <scope>NUCLEOTIDE SEQUENCE</scope>
</reference>
<evidence type="ECO:0000256" key="2">
    <source>
        <dbReference type="ARBA" id="ARBA00022801"/>
    </source>
</evidence>
<dbReference type="PANTHER" id="PTHR14084:SF0">
    <property type="entry name" value="KYNURENINASE"/>
    <property type="match status" value="1"/>
</dbReference>
<dbReference type="GO" id="GO:0030429">
    <property type="term" value="F:kynureninase activity"/>
    <property type="evidence" value="ECO:0007669"/>
    <property type="project" value="InterPro"/>
</dbReference>
<evidence type="ECO:0000256" key="3">
    <source>
        <dbReference type="ARBA" id="ARBA00022898"/>
    </source>
</evidence>
<name>T1AIH8_9ZZZZ</name>
<feature type="non-terminal residue" evidence="4">
    <location>
        <position position="79"/>
    </location>
</feature>
<dbReference type="GO" id="GO:0043420">
    <property type="term" value="P:anthranilate metabolic process"/>
    <property type="evidence" value="ECO:0007669"/>
    <property type="project" value="TreeGrafter"/>
</dbReference>
<dbReference type="GO" id="GO:0009435">
    <property type="term" value="P:NAD+ biosynthetic process"/>
    <property type="evidence" value="ECO:0007669"/>
    <property type="project" value="InterPro"/>
</dbReference>
<organism evidence="4">
    <name type="scientific">mine drainage metagenome</name>
    <dbReference type="NCBI Taxonomy" id="410659"/>
    <lineage>
        <taxon>unclassified sequences</taxon>
        <taxon>metagenomes</taxon>
        <taxon>ecological metagenomes</taxon>
    </lineage>
</organism>
<keyword evidence="1" id="KW-0662">Pyridine nucleotide biosynthesis</keyword>
<feature type="non-terminal residue" evidence="4">
    <location>
        <position position="1"/>
    </location>
</feature>
<protein>
    <submittedName>
        <fullName evidence="4">Kynureninase</fullName>
    </submittedName>
</protein>
<dbReference type="InterPro" id="IPR015421">
    <property type="entry name" value="PyrdxlP-dep_Trfase_major"/>
</dbReference>
<dbReference type="GO" id="GO:0005737">
    <property type="term" value="C:cytoplasm"/>
    <property type="evidence" value="ECO:0007669"/>
    <property type="project" value="InterPro"/>
</dbReference>
<comment type="caution">
    <text evidence="4">The sequence shown here is derived from an EMBL/GenBank/DDBJ whole genome shotgun (WGS) entry which is preliminary data.</text>
</comment>
<dbReference type="InterPro" id="IPR015422">
    <property type="entry name" value="PyrdxlP-dep_Trfase_small"/>
</dbReference>
<keyword evidence="2" id="KW-0378">Hydrolase</keyword>
<sequence>ALSAWRDAFLIPPHGAGEQAYFCGNSLGLQPRAVRAALDVELESWARRAVEGHFEGPQPWMDVQDDLQQMLAPLVGAAP</sequence>
<proteinExistence type="predicted"/>
<dbReference type="InterPro" id="IPR015424">
    <property type="entry name" value="PyrdxlP-dep_Trfase"/>
</dbReference>
<dbReference type="SUPFAM" id="SSF53383">
    <property type="entry name" value="PLP-dependent transferases"/>
    <property type="match status" value="1"/>
</dbReference>
<dbReference type="GO" id="GO:0030170">
    <property type="term" value="F:pyridoxal phosphate binding"/>
    <property type="evidence" value="ECO:0007669"/>
    <property type="project" value="InterPro"/>
</dbReference>
<dbReference type="EMBL" id="AUZZ01003689">
    <property type="protein sequence ID" value="EQD56313.1"/>
    <property type="molecule type" value="Genomic_DNA"/>
</dbReference>
<dbReference type="Gene3D" id="3.90.1150.10">
    <property type="entry name" value="Aspartate Aminotransferase, domain 1"/>
    <property type="match status" value="1"/>
</dbReference>
<evidence type="ECO:0000256" key="1">
    <source>
        <dbReference type="ARBA" id="ARBA00022642"/>
    </source>
</evidence>
<dbReference type="PANTHER" id="PTHR14084">
    <property type="entry name" value="KYNURENINASE"/>
    <property type="match status" value="1"/>
</dbReference>
<reference evidence="4" key="1">
    <citation type="submission" date="2013-08" db="EMBL/GenBank/DDBJ databases">
        <authorList>
            <person name="Mendez C."/>
            <person name="Richter M."/>
            <person name="Ferrer M."/>
            <person name="Sanchez J."/>
        </authorList>
    </citation>
    <scope>NUCLEOTIDE SEQUENCE</scope>
</reference>
<dbReference type="AlphaFoldDB" id="T1AIH8"/>
<dbReference type="InterPro" id="IPR010111">
    <property type="entry name" value="Kynureninase"/>
</dbReference>
<accession>T1AIH8</accession>
<evidence type="ECO:0000313" key="4">
    <source>
        <dbReference type="EMBL" id="EQD56313.1"/>
    </source>
</evidence>
<dbReference type="Gene3D" id="3.40.640.10">
    <property type="entry name" value="Type I PLP-dependent aspartate aminotransferase-like (Major domain)"/>
    <property type="match status" value="1"/>
</dbReference>